<organism evidence="1 2">
    <name type="scientific">Echinops telfairi</name>
    <name type="common">Lesser hedgehog tenrec</name>
    <dbReference type="NCBI Taxonomy" id="9371"/>
    <lineage>
        <taxon>Eukaryota</taxon>
        <taxon>Metazoa</taxon>
        <taxon>Chordata</taxon>
        <taxon>Craniata</taxon>
        <taxon>Vertebrata</taxon>
        <taxon>Euteleostomi</taxon>
        <taxon>Mammalia</taxon>
        <taxon>Eutheria</taxon>
        <taxon>Afrotheria</taxon>
        <taxon>Tenrecidae</taxon>
        <taxon>Tenrecinae</taxon>
        <taxon>Echinops</taxon>
    </lineage>
</organism>
<reference evidence="2" key="1">
    <citation type="submission" date="2025-08" db="UniProtKB">
        <authorList>
            <consortium name="RefSeq"/>
        </authorList>
    </citation>
    <scope>IDENTIFICATION</scope>
</reference>
<proteinExistence type="predicted"/>
<evidence type="ECO:0000313" key="2">
    <source>
        <dbReference type="RefSeq" id="XP_045152397.1"/>
    </source>
</evidence>
<name>A0AC55DKY3_ECHTE</name>
<protein>
    <submittedName>
        <fullName evidence="2">Uncharacterized protein LOC123522423 isoform X1</fullName>
    </submittedName>
</protein>
<accession>A0AC55DKY3</accession>
<dbReference type="RefSeq" id="XP_045152397.1">
    <property type="nucleotide sequence ID" value="XM_045296462.1"/>
</dbReference>
<keyword evidence="1" id="KW-1185">Reference proteome</keyword>
<gene>
    <name evidence="2" type="primary">LOC123522423</name>
</gene>
<sequence length="233" mass="24670">MTWTILINHHHPRRESRGLRSPPWGHKANEAWPAGVALVADLGAPEVSLVSLSCRRFPPGRSSRRAWRPRRGTLAHRGHRLGQRMGPPTAGGEAFAALWTPGMAFYFSSCEAANCPVKCDGTASSENRKHERPGGPRHGRRTGMLGQAAPDLGDPHSEGAACAPHRSHRSCCPVATVSRVQHGGGPEQRAAPIPAPLDLAGHLGTLAPPHHAEAVALACCLSSLGLCISGPNE</sequence>
<dbReference type="Proteomes" id="UP000694863">
    <property type="component" value="Unplaced"/>
</dbReference>
<evidence type="ECO:0000313" key="1">
    <source>
        <dbReference type="Proteomes" id="UP000694863"/>
    </source>
</evidence>